<dbReference type="Proteomes" id="UP000016721">
    <property type="component" value="Unassembled WGS sequence"/>
</dbReference>
<evidence type="ECO:0000313" key="1">
    <source>
        <dbReference type="EMBL" id="ERK32314.1"/>
    </source>
</evidence>
<comment type="caution">
    <text evidence="1">The sequence shown here is derived from an EMBL/GenBank/DDBJ whole genome shotgun (WGS) entry which is preliminary data.</text>
</comment>
<dbReference type="RefSeq" id="WP_021800397.1">
    <property type="nucleotide sequence ID" value="NZ_KI273145.1"/>
</dbReference>
<dbReference type="STRING" id="1294142.CINTURNW_0310"/>
<dbReference type="AlphaFoldDB" id="U2Q811"/>
<evidence type="ECO:0000313" key="2">
    <source>
        <dbReference type="Proteomes" id="UP000016721"/>
    </source>
</evidence>
<gene>
    <name evidence="1" type="ORF">CINTURNW_0310</name>
</gene>
<protein>
    <submittedName>
        <fullName evidence="1">Uncharacterized protein</fullName>
    </submittedName>
</protein>
<proteinExistence type="predicted"/>
<name>U2Q811_9CLOT</name>
<accession>U2Q811</accession>
<reference evidence="1 2" key="1">
    <citation type="journal article" date="2013" name="Genome Announc.">
        <title>Draft Genome Sequence of the Hydrogen- and Ethanol-Producing Bacterium Clostridium intestinale Strain URNW.</title>
        <authorList>
            <person name="Lal S."/>
            <person name="Ramachandran U."/>
            <person name="Zhang X."/>
            <person name="Sparling R."/>
            <person name="Levin D.B."/>
        </authorList>
    </citation>
    <scope>NUCLEOTIDE SEQUENCE [LARGE SCALE GENOMIC DNA]</scope>
    <source>
        <strain evidence="1 2">URNW</strain>
    </source>
</reference>
<sequence length="64" mass="7313">MALQLNNYTNGAGVKTQYWKITDYSLRTIYKSVDITFGGWVTKELSDSGNYSPVEIKKVKMFGR</sequence>
<organism evidence="1 2">
    <name type="scientific">Clostridium intestinale URNW</name>
    <dbReference type="NCBI Taxonomy" id="1294142"/>
    <lineage>
        <taxon>Bacteria</taxon>
        <taxon>Bacillati</taxon>
        <taxon>Bacillota</taxon>
        <taxon>Clostridia</taxon>
        <taxon>Eubacteriales</taxon>
        <taxon>Clostridiaceae</taxon>
        <taxon>Clostridium</taxon>
    </lineage>
</organism>
<dbReference type="HOGENOM" id="CLU_2859777_0_0_9"/>
<dbReference type="PATRIC" id="fig|1294142.3.peg.311"/>
<dbReference type="EMBL" id="APJA01000004">
    <property type="protein sequence ID" value="ERK32314.1"/>
    <property type="molecule type" value="Genomic_DNA"/>
</dbReference>
<keyword evidence="2" id="KW-1185">Reference proteome</keyword>